<dbReference type="InParanoid" id="A0A804RFB9"/>
<evidence type="ECO:0000313" key="4">
    <source>
        <dbReference type="Proteomes" id="UP000007305"/>
    </source>
</evidence>
<feature type="domain" description="TCP" evidence="2">
    <location>
        <begin position="1"/>
        <end position="51"/>
    </location>
</feature>
<feature type="compositionally biased region" description="Basic and acidic residues" evidence="1">
    <location>
        <begin position="1"/>
        <end position="10"/>
    </location>
</feature>
<evidence type="ECO:0000259" key="2">
    <source>
        <dbReference type="PROSITE" id="PS51369"/>
    </source>
</evidence>
<reference evidence="3" key="2">
    <citation type="submission" date="2019-07" db="EMBL/GenBank/DDBJ databases">
        <authorList>
            <person name="Seetharam A."/>
            <person name="Woodhouse M."/>
            <person name="Cannon E."/>
        </authorList>
    </citation>
    <scope>NUCLEOTIDE SEQUENCE [LARGE SCALE GENOMIC DNA]</scope>
    <source>
        <strain evidence="3">cv. B73</strain>
    </source>
</reference>
<dbReference type="Proteomes" id="UP000007305">
    <property type="component" value="Chromosome 10"/>
</dbReference>
<dbReference type="PROSITE" id="PS51369">
    <property type="entry name" value="TCP"/>
    <property type="match status" value="1"/>
</dbReference>
<organism evidence="3 4">
    <name type="scientific">Zea mays</name>
    <name type="common">Maize</name>
    <dbReference type="NCBI Taxonomy" id="4577"/>
    <lineage>
        <taxon>Eukaryota</taxon>
        <taxon>Viridiplantae</taxon>
        <taxon>Streptophyta</taxon>
        <taxon>Embryophyta</taxon>
        <taxon>Tracheophyta</taxon>
        <taxon>Spermatophyta</taxon>
        <taxon>Magnoliopsida</taxon>
        <taxon>Liliopsida</taxon>
        <taxon>Poales</taxon>
        <taxon>Poaceae</taxon>
        <taxon>PACMAD clade</taxon>
        <taxon>Panicoideae</taxon>
        <taxon>Andropogonodae</taxon>
        <taxon>Andropogoneae</taxon>
        <taxon>Tripsacinae</taxon>
        <taxon>Zea</taxon>
    </lineage>
</organism>
<evidence type="ECO:0000313" key="3">
    <source>
        <dbReference type="EnsemblPlants" id="Zm00001eb421510_P001"/>
    </source>
</evidence>
<dbReference type="Pfam" id="PF03634">
    <property type="entry name" value="TCP"/>
    <property type="match status" value="1"/>
</dbReference>
<name>A0A804RFB9_MAIZE</name>
<evidence type="ECO:0000256" key="1">
    <source>
        <dbReference type="SAM" id="MobiDB-lite"/>
    </source>
</evidence>
<dbReference type="EnsemblPlants" id="Zm00001eb421510_T001">
    <property type="protein sequence ID" value="Zm00001eb421510_P001"/>
    <property type="gene ID" value="Zm00001eb421510"/>
</dbReference>
<keyword evidence="4" id="KW-1185">Reference proteome</keyword>
<protein>
    <recommendedName>
        <fullName evidence="2">TCP domain-containing protein</fullName>
    </recommendedName>
</protein>
<dbReference type="AlphaFoldDB" id="A0A804RFB9"/>
<dbReference type="Gramene" id="Zm00001eb421510_T001">
    <property type="protein sequence ID" value="Zm00001eb421510_P001"/>
    <property type="gene ID" value="Zm00001eb421510"/>
</dbReference>
<accession>A0A804RFB9</accession>
<dbReference type="InterPro" id="IPR017887">
    <property type="entry name" value="TF_TCP_subgr"/>
</dbReference>
<feature type="region of interest" description="Disordered" evidence="1">
    <location>
        <begin position="1"/>
        <end position="26"/>
    </location>
</feature>
<reference evidence="4" key="1">
    <citation type="journal article" date="2009" name="Science">
        <title>The B73 maize genome: complexity, diversity, and dynamics.</title>
        <authorList>
            <person name="Schnable P.S."/>
            <person name="Ware D."/>
            <person name="Fulton R.S."/>
            <person name="Stein J.C."/>
            <person name="Wei F."/>
            <person name="Pasternak S."/>
            <person name="Liang C."/>
            <person name="Zhang J."/>
            <person name="Fulton L."/>
            <person name="Graves T.A."/>
            <person name="Minx P."/>
            <person name="Reily A.D."/>
            <person name="Courtney L."/>
            <person name="Kruchowski S.S."/>
            <person name="Tomlinson C."/>
            <person name="Strong C."/>
            <person name="Delehaunty K."/>
            <person name="Fronick C."/>
            <person name="Courtney B."/>
            <person name="Rock S.M."/>
            <person name="Belter E."/>
            <person name="Du F."/>
            <person name="Kim K."/>
            <person name="Abbott R.M."/>
            <person name="Cotton M."/>
            <person name="Levy A."/>
            <person name="Marchetto P."/>
            <person name="Ochoa K."/>
            <person name="Jackson S.M."/>
            <person name="Gillam B."/>
            <person name="Chen W."/>
            <person name="Yan L."/>
            <person name="Higginbotham J."/>
            <person name="Cardenas M."/>
            <person name="Waligorski J."/>
            <person name="Applebaum E."/>
            <person name="Phelps L."/>
            <person name="Falcone J."/>
            <person name="Kanchi K."/>
            <person name="Thane T."/>
            <person name="Scimone A."/>
            <person name="Thane N."/>
            <person name="Henke J."/>
            <person name="Wang T."/>
            <person name="Ruppert J."/>
            <person name="Shah N."/>
            <person name="Rotter K."/>
            <person name="Hodges J."/>
            <person name="Ingenthron E."/>
            <person name="Cordes M."/>
            <person name="Kohlberg S."/>
            <person name="Sgro J."/>
            <person name="Delgado B."/>
            <person name="Mead K."/>
            <person name="Chinwalla A."/>
            <person name="Leonard S."/>
            <person name="Crouse K."/>
            <person name="Collura K."/>
            <person name="Kudrna D."/>
            <person name="Currie J."/>
            <person name="He R."/>
            <person name="Angelova A."/>
            <person name="Rajasekar S."/>
            <person name="Mueller T."/>
            <person name="Lomeli R."/>
            <person name="Scara G."/>
            <person name="Ko A."/>
            <person name="Delaney K."/>
            <person name="Wissotski M."/>
            <person name="Lopez G."/>
            <person name="Campos D."/>
            <person name="Braidotti M."/>
            <person name="Ashley E."/>
            <person name="Golser W."/>
            <person name="Kim H."/>
            <person name="Lee S."/>
            <person name="Lin J."/>
            <person name="Dujmic Z."/>
            <person name="Kim W."/>
            <person name="Talag J."/>
            <person name="Zuccolo A."/>
            <person name="Fan C."/>
            <person name="Sebastian A."/>
            <person name="Kramer M."/>
            <person name="Spiegel L."/>
            <person name="Nascimento L."/>
            <person name="Zutavern T."/>
            <person name="Miller B."/>
            <person name="Ambroise C."/>
            <person name="Muller S."/>
            <person name="Spooner W."/>
            <person name="Narechania A."/>
            <person name="Ren L."/>
            <person name="Wei S."/>
            <person name="Kumari S."/>
            <person name="Faga B."/>
            <person name="Levy M.J."/>
            <person name="McMahan L."/>
            <person name="Van Buren P."/>
            <person name="Vaughn M.W."/>
            <person name="Ying K."/>
            <person name="Yeh C.-T."/>
            <person name="Emrich S.J."/>
            <person name="Jia Y."/>
            <person name="Kalyanaraman A."/>
            <person name="Hsia A.-P."/>
            <person name="Barbazuk W.B."/>
            <person name="Baucom R.S."/>
            <person name="Brutnell T.P."/>
            <person name="Carpita N.C."/>
            <person name="Chaparro C."/>
            <person name="Chia J.-M."/>
            <person name="Deragon J.-M."/>
            <person name="Estill J.C."/>
            <person name="Fu Y."/>
            <person name="Jeddeloh J.A."/>
            <person name="Han Y."/>
            <person name="Lee H."/>
            <person name="Li P."/>
            <person name="Lisch D.R."/>
            <person name="Liu S."/>
            <person name="Liu Z."/>
            <person name="Nagel D.H."/>
            <person name="McCann M.C."/>
            <person name="SanMiguel P."/>
            <person name="Myers A.M."/>
            <person name="Nettleton D."/>
            <person name="Nguyen J."/>
            <person name="Penning B.W."/>
            <person name="Ponnala L."/>
            <person name="Schneider K.L."/>
            <person name="Schwartz D.C."/>
            <person name="Sharma A."/>
            <person name="Soderlund C."/>
            <person name="Springer N.M."/>
            <person name="Sun Q."/>
            <person name="Wang H."/>
            <person name="Waterman M."/>
            <person name="Westerman R."/>
            <person name="Wolfgruber T.K."/>
            <person name="Yang L."/>
            <person name="Yu Y."/>
            <person name="Zhang L."/>
            <person name="Zhou S."/>
            <person name="Zhu Q."/>
            <person name="Bennetzen J.L."/>
            <person name="Dawe R.K."/>
            <person name="Jiang J."/>
            <person name="Jiang N."/>
            <person name="Presting G.G."/>
            <person name="Wessler S.R."/>
            <person name="Aluru S."/>
            <person name="Martienssen R.A."/>
            <person name="Clifton S.W."/>
            <person name="McCombie W.R."/>
            <person name="Wing R.A."/>
            <person name="Wilson R.K."/>
        </authorList>
    </citation>
    <scope>NUCLEOTIDE SEQUENCE [LARGE SCALE GENOMIC DNA]</scope>
    <source>
        <strain evidence="4">cv. B73</strain>
    </source>
</reference>
<reference evidence="3" key="3">
    <citation type="submission" date="2021-05" db="UniProtKB">
        <authorList>
            <consortium name="EnsemblPlants"/>
        </authorList>
    </citation>
    <scope>IDENTIFICATION</scope>
    <source>
        <strain evidence="3">cv. B73</strain>
    </source>
</reference>
<proteinExistence type="predicted"/>
<sequence>MQAPAGERELPSNGSPPVVDDASVQDRLGFDKASKTLNWLLAQSKPPIDCLVDAADQVAVVTGGRPTLVKGREQGSNSSTCCLTDSR</sequence>